<reference evidence="2" key="1">
    <citation type="journal article" date="2019" name="Int. J. Syst. Evol. Microbiol.">
        <title>The Global Catalogue of Microorganisms (GCM) 10K type strain sequencing project: providing services to taxonomists for standard genome sequencing and annotation.</title>
        <authorList>
            <consortium name="The Broad Institute Genomics Platform"/>
            <consortium name="The Broad Institute Genome Sequencing Center for Infectious Disease"/>
            <person name="Wu L."/>
            <person name="Ma J."/>
        </authorList>
    </citation>
    <scope>NUCLEOTIDE SEQUENCE [LARGE SCALE GENOMIC DNA]</scope>
    <source>
        <strain evidence="2">CGMCC 1.16033</strain>
    </source>
</reference>
<evidence type="ECO:0008006" key="3">
    <source>
        <dbReference type="Google" id="ProtNLM"/>
    </source>
</evidence>
<comment type="caution">
    <text evidence="1">The sequence shown here is derived from an EMBL/GenBank/DDBJ whole genome shotgun (WGS) entry which is preliminary data.</text>
</comment>
<proteinExistence type="predicted"/>
<gene>
    <name evidence="1" type="ORF">GCM10011520_02750</name>
</gene>
<organism evidence="1 2">
    <name type="scientific">Shewanella carassii</name>
    <dbReference type="NCBI Taxonomy" id="1987584"/>
    <lineage>
        <taxon>Bacteria</taxon>
        <taxon>Pseudomonadati</taxon>
        <taxon>Pseudomonadota</taxon>
        <taxon>Gammaproteobacteria</taxon>
        <taxon>Alteromonadales</taxon>
        <taxon>Shewanellaceae</taxon>
        <taxon>Shewanella</taxon>
    </lineage>
</organism>
<dbReference type="EMBL" id="BMKO01000001">
    <property type="protein sequence ID" value="GGE65440.1"/>
    <property type="molecule type" value="Genomic_DNA"/>
</dbReference>
<name>A0ABQ1SV41_9GAMM</name>
<accession>A0ABQ1SV41</accession>
<keyword evidence="2" id="KW-1185">Reference proteome</keyword>
<evidence type="ECO:0000313" key="1">
    <source>
        <dbReference type="EMBL" id="GGE65440.1"/>
    </source>
</evidence>
<protein>
    <recommendedName>
        <fullName evidence="3">Terminase</fullName>
    </recommendedName>
</protein>
<evidence type="ECO:0000313" key="2">
    <source>
        <dbReference type="Proteomes" id="UP000606498"/>
    </source>
</evidence>
<sequence length="179" mass="20278">MKSSTRFWFLEQFGNARGGIDYEKAAQFCCVKPRTVRYWWTTSCPPWIDRLAHLASRAIPDTRPWRECTFVAHPEPGFSELLVLPNGKKLSAGDLYLYADNLDLMREYRVKTEKAAGQLEAVRSEEEAAAICAELDHMVRSIEKLKLSPILTRTGKYNEPVAKAKGRADKSGVAVSRKK</sequence>
<dbReference type="Proteomes" id="UP000606498">
    <property type="component" value="Unassembled WGS sequence"/>
</dbReference>